<dbReference type="VEuPathDB" id="TriTrypDB:TCDM_10622"/>
<evidence type="ECO:0000313" key="8">
    <source>
        <dbReference type="Proteomes" id="UP000246078"/>
    </source>
</evidence>
<dbReference type="Gene3D" id="2.130.10.10">
    <property type="entry name" value="YVTN repeat-like/Quinoprotein amine dehydrogenase"/>
    <property type="match status" value="1"/>
</dbReference>
<dbReference type="PANTHER" id="PTHR16288:SF0">
    <property type="entry name" value="TRNA (GUANINE-N(7)-)-METHYLTRANSFERASE NON-CATALYTIC SUBUNIT WDR4"/>
    <property type="match status" value="1"/>
</dbReference>
<evidence type="ECO:0000256" key="1">
    <source>
        <dbReference type="ARBA" id="ARBA00004123"/>
    </source>
</evidence>
<dbReference type="OrthoDB" id="339900at2759"/>
<feature type="compositionally biased region" description="Acidic residues" evidence="6">
    <location>
        <begin position="448"/>
        <end position="460"/>
    </location>
</feature>
<dbReference type="VEuPathDB" id="TriTrypDB:TCSYLVIO_004859"/>
<dbReference type="PANTHER" id="PTHR16288">
    <property type="entry name" value="WD40 REPEAT PROTEIN 4"/>
    <property type="match status" value="1"/>
</dbReference>
<dbReference type="GO" id="GO:0036265">
    <property type="term" value="P:RNA (guanine-N7)-methylation"/>
    <property type="evidence" value="ECO:0007669"/>
    <property type="project" value="InterPro"/>
</dbReference>
<dbReference type="GO" id="GO:0043527">
    <property type="term" value="C:tRNA methyltransferase complex"/>
    <property type="evidence" value="ECO:0007669"/>
    <property type="project" value="TreeGrafter"/>
</dbReference>
<accession>A0A2V2X595</accession>
<dbReference type="VEuPathDB" id="TriTrypDB:ECC02_001902"/>
<dbReference type="VEuPathDB" id="TriTrypDB:TcCLB.507711.120"/>
<dbReference type="SUPFAM" id="SSF50978">
    <property type="entry name" value="WD40 repeat-like"/>
    <property type="match status" value="1"/>
</dbReference>
<feature type="compositionally biased region" description="Basic and acidic residues" evidence="6">
    <location>
        <begin position="461"/>
        <end position="478"/>
    </location>
</feature>
<dbReference type="AlphaFoldDB" id="A0A2V2X595"/>
<keyword evidence="2" id="KW-0853">WD repeat</keyword>
<dbReference type="EMBL" id="PRFC01000040">
    <property type="protein sequence ID" value="PWV13884.1"/>
    <property type="molecule type" value="Genomic_DNA"/>
</dbReference>
<reference evidence="7 8" key="1">
    <citation type="journal article" date="2018" name="Microb. Genom.">
        <title>Expanding an expanded genome: long-read sequencing of Trypanosoma cruzi.</title>
        <authorList>
            <person name="Berna L."/>
            <person name="Rodriguez M."/>
            <person name="Chiribao M.L."/>
            <person name="Parodi-Talice A."/>
            <person name="Pita S."/>
            <person name="Rijo G."/>
            <person name="Alvarez-Valin F."/>
            <person name="Robello C."/>
        </authorList>
    </citation>
    <scope>NUCLEOTIDE SEQUENCE [LARGE SCALE GENOMIC DNA]</scope>
    <source>
        <strain evidence="7 8">TCC</strain>
    </source>
</reference>
<keyword evidence="4" id="KW-0677">Repeat</keyword>
<dbReference type="VEuPathDB" id="TriTrypDB:C4B63_84g58"/>
<dbReference type="VEuPathDB" id="TriTrypDB:C3747_40g223"/>
<dbReference type="VEuPathDB" id="TriTrypDB:TcCL_ESM11043"/>
<dbReference type="GO" id="GO:0005829">
    <property type="term" value="C:cytosol"/>
    <property type="evidence" value="ECO:0007669"/>
    <property type="project" value="TreeGrafter"/>
</dbReference>
<gene>
    <name evidence="7" type="ORF">C3747_40g223</name>
</gene>
<evidence type="ECO:0000256" key="6">
    <source>
        <dbReference type="SAM" id="MobiDB-lite"/>
    </source>
</evidence>
<feature type="region of interest" description="Disordered" evidence="6">
    <location>
        <begin position="439"/>
        <end position="491"/>
    </location>
</feature>
<dbReference type="VEuPathDB" id="TriTrypDB:BCY84_10939"/>
<evidence type="ECO:0000256" key="5">
    <source>
        <dbReference type="ARBA" id="ARBA00023242"/>
    </source>
</evidence>
<dbReference type="VEuPathDB" id="TriTrypDB:Tc_MARK_3604"/>
<comment type="subcellular location">
    <subcellularLocation>
        <location evidence="1">Nucleus</location>
    </subcellularLocation>
</comment>
<evidence type="ECO:0000256" key="3">
    <source>
        <dbReference type="ARBA" id="ARBA00022694"/>
    </source>
</evidence>
<evidence type="ECO:0000256" key="2">
    <source>
        <dbReference type="ARBA" id="ARBA00022574"/>
    </source>
</evidence>
<dbReference type="Proteomes" id="UP000246078">
    <property type="component" value="Unassembled WGS sequence"/>
</dbReference>
<evidence type="ECO:0000256" key="4">
    <source>
        <dbReference type="ARBA" id="ARBA00022737"/>
    </source>
</evidence>
<proteinExistence type="predicted"/>
<protein>
    <submittedName>
        <fullName evidence="7">Uncharacterized protein</fullName>
    </submittedName>
</protein>
<keyword evidence="5" id="KW-0539">Nucleus</keyword>
<dbReference type="VEuPathDB" id="TriTrypDB:TcCLB.509639.20"/>
<dbReference type="InterPro" id="IPR028884">
    <property type="entry name" value="Trm82"/>
</dbReference>
<comment type="caution">
    <text evidence="7">The sequence shown here is derived from an EMBL/GenBank/DDBJ whole genome shotgun (WGS) entry which is preliminary data.</text>
</comment>
<dbReference type="InterPro" id="IPR015943">
    <property type="entry name" value="WD40/YVTN_repeat-like_dom_sf"/>
</dbReference>
<evidence type="ECO:0000313" key="7">
    <source>
        <dbReference type="EMBL" id="PWV13884.1"/>
    </source>
</evidence>
<sequence>MLVAGSGGAYDYTLSVASMRDGCAVVLGITTKIILATSSEAGEEVLRVNDGQVVRGVALLRAPNGAICVVAGGDGKRINMYRANPMKTFLAPDARANDVGAGEMKLLFSFGPHTKRITHIVTCDDNSILFADKFGEVFRLVLVWGVNDSLTMAQGDAAAPIFLLQHFSVMSALFLSAPIRQRTPEMKETRRLFTCDKDCHVRVSCYPETFRIEQFLWTESPQSVVTSIAEVPDSSEKRGYSYFVTGSYEGKVHLWAADNNLINVLPTEPFTLVGSICAQEQADMDEEGAAAVVSVVYVTSSSSHGGIDRHAARGFLHGVLIAYANAKDVVFVPLMESVDDHRLLFALEGITRTRLDSSPLAMVGLATNSALLLGRNGRVHVLQIEGEAGEAAPVCLVESRQVAIETAIGELERENGSNLFEKMDIFSQWHYDAVDPRTRKTVGTRTDSEEDEDEKNDDDNKDGGEDVTHNTAVEEKLIGNKRKRTECRSDA</sequence>
<dbReference type="InterPro" id="IPR036322">
    <property type="entry name" value="WD40_repeat_dom_sf"/>
</dbReference>
<dbReference type="OMA" id="KAEYWKP"/>
<dbReference type="GO" id="GO:0006400">
    <property type="term" value="P:tRNA modification"/>
    <property type="evidence" value="ECO:0007669"/>
    <property type="project" value="TreeGrafter"/>
</dbReference>
<organism evidence="7 8">
    <name type="scientific">Trypanosoma cruzi</name>
    <dbReference type="NCBI Taxonomy" id="5693"/>
    <lineage>
        <taxon>Eukaryota</taxon>
        <taxon>Discoba</taxon>
        <taxon>Euglenozoa</taxon>
        <taxon>Kinetoplastea</taxon>
        <taxon>Metakinetoplastina</taxon>
        <taxon>Trypanosomatida</taxon>
        <taxon>Trypanosomatidae</taxon>
        <taxon>Trypanosoma</taxon>
        <taxon>Schizotrypanum</taxon>
    </lineage>
</organism>
<keyword evidence="3" id="KW-0819">tRNA processing</keyword>
<dbReference type="VEuPathDB" id="TriTrypDB:TcBrA4_0015470"/>
<name>A0A2V2X595_TRYCR</name>
<dbReference type="GO" id="GO:0005634">
    <property type="term" value="C:nucleus"/>
    <property type="evidence" value="ECO:0007669"/>
    <property type="project" value="UniProtKB-SubCell"/>
</dbReference>
<dbReference type="VEuPathDB" id="TriTrypDB:TcG_06461"/>